<dbReference type="Pfam" id="PF13400">
    <property type="entry name" value="Tad"/>
    <property type="match status" value="1"/>
</dbReference>
<dbReference type="OrthoDB" id="5493674at2"/>
<evidence type="ECO:0000259" key="2">
    <source>
        <dbReference type="Pfam" id="PF13400"/>
    </source>
</evidence>
<keyword evidence="1" id="KW-1133">Transmembrane helix</keyword>
<sequence>MCSVRHRRTAAPARQRGQALAFALIFLAVGAVALYVAFNASQLTTAKAKLQNTADAAAYSVAVMQARDYNFAAYTNRAMVANQVHVAQLLSLKSWIEEVDETDGKDHVTDELVNIFADLGAVQWTLPKQVARPIIAPLKATVNSVAPTAVKGLDVLIEGLSLAQQAYTVATKLNMPFVAEEVAQANQRDTHADKGYLATLGAPRIAAWQKFTTRTDPQATGAKGAGGTGDRFADVVTDDASMDGFTPERGNIRTPFVASTAYKGCTGASVTFMLVGQPHSGATQLRPDMKGWEALDATAAEGFISCLFLPEPVPLIIPIIESMGRGGAANGPGNRYSGTSGYRGTGHIGDAIASAAAVAAGMQYSAGPGTSLDNSSRAGLQQYYDLSTPANATPAKGADFNRAPTLTLQVSRNIASTRTTSTLRVGVGRVGLQEGAPSSELRALASASAYFIRPRNSSGAGALLRAASWNRSDNRYEYPSLFNPYWQASLVDTPTVELEAAAAAQAAGAP</sequence>
<evidence type="ECO:0000313" key="3">
    <source>
        <dbReference type="EMBL" id="QET02981.1"/>
    </source>
</evidence>
<feature type="transmembrane region" description="Helical" evidence="1">
    <location>
        <begin position="20"/>
        <end position="38"/>
    </location>
</feature>
<accession>A0A5P2H4L7</accession>
<evidence type="ECO:0000313" key="4">
    <source>
        <dbReference type="Proteomes" id="UP000322822"/>
    </source>
</evidence>
<feature type="domain" description="Putative Flp pilus-assembly TadG-like N-terminal" evidence="2">
    <location>
        <begin position="17"/>
        <end position="62"/>
    </location>
</feature>
<dbReference type="Proteomes" id="UP000322822">
    <property type="component" value="Chromosome 1"/>
</dbReference>
<name>A0A5P2H4L7_9BURK</name>
<dbReference type="AlphaFoldDB" id="A0A5P2H4L7"/>
<reference evidence="3 4" key="1">
    <citation type="submission" date="2019-09" db="EMBL/GenBank/DDBJ databases">
        <title>FDA dAtabase for Regulatory Grade micrObial Sequences (FDA-ARGOS): Supporting development and validation of Infectious Disease Dx tests.</title>
        <authorList>
            <person name="Sciortino C."/>
            <person name="Tallon L."/>
            <person name="Sadzewicz L."/>
            <person name="Vavikolanu K."/>
            <person name="Mehta A."/>
            <person name="Aluvathingal J."/>
            <person name="Nadendla S."/>
            <person name="Nandy P."/>
            <person name="Geyer C."/>
            <person name="Yan Y."/>
            <person name="Sichtig H."/>
        </authorList>
    </citation>
    <scope>NUCLEOTIDE SEQUENCE [LARGE SCALE GENOMIC DNA]</scope>
    <source>
        <strain evidence="3 4">FDAARGOS_664</strain>
    </source>
</reference>
<dbReference type="RefSeq" id="WP_150373000.1">
    <property type="nucleotide sequence ID" value="NZ_CP044065.1"/>
</dbReference>
<gene>
    <name evidence="3" type="ORF">FOB72_13605</name>
</gene>
<keyword evidence="1" id="KW-0472">Membrane</keyword>
<dbReference type="InterPro" id="IPR028087">
    <property type="entry name" value="Tad_N"/>
</dbReference>
<protein>
    <recommendedName>
        <fullName evidence="2">Putative Flp pilus-assembly TadG-like N-terminal domain-containing protein</fullName>
    </recommendedName>
</protein>
<keyword evidence="1" id="KW-0812">Transmembrane</keyword>
<dbReference type="EMBL" id="CP044065">
    <property type="protein sequence ID" value="QET02981.1"/>
    <property type="molecule type" value="Genomic_DNA"/>
</dbReference>
<organism evidence="3 4">
    <name type="scientific">Cupriavidus pauculus</name>
    <dbReference type="NCBI Taxonomy" id="82633"/>
    <lineage>
        <taxon>Bacteria</taxon>
        <taxon>Pseudomonadati</taxon>
        <taxon>Pseudomonadota</taxon>
        <taxon>Betaproteobacteria</taxon>
        <taxon>Burkholderiales</taxon>
        <taxon>Burkholderiaceae</taxon>
        <taxon>Cupriavidus</taxon>
    </lineage>
</organism>
<evidence type="ECO:0000256" key="1">
    <source>
        <dbReference type="SAM" id="Phobius"/>
    </source>
</evidence>
<proteinExistence type="predicted"/>